<evidence type="ECO:0000256" key="1">
    <source>
        <dbReference type="SAM" id="MobiDB-lite"/>
    </source>
</evidence>
<dbReference type="EMBL" id="JAPEUX010000005">
    <property type="protein sequence ID" value="KAJ4351180.1"/>
    <property type="molecule type" value="Genomic_DNA"/>
</dbReference>
<dbReference type="GeneID" id="80910049"/>
<feature type="region of interest" description="Disordered" evidence="1">
    <location>
        <begin position="1"/>
        <end position="51"/>
    </location>
</feature>
<name>A0A9W8XH85_9PLEO</name>
<dbReference type="RefSeq" id="XP_056069536.1">
    <property type="nucleotide sequence ID" value="XM_056215289.1"/>
</dbReference>
<evidence type="ECO:0000313" key="2">
    <source>
        <dbReference type="EMBL" id="KAJ4351180.1"/>
    </source>
</evidence>
<keyword evidence="3" id="KW-1185">Reference proteome</keyword>
<accession>A0A9W8XH85</accession>
<proteinExistence type="predicted"/>
<evidence type="ECO:0000313" key="3">
    <source>
        <dbReference type="Proteomes" id="UP001140513"/>
    </source>
</evidence>
<comment type="caution">
    <text evidence="2">The sequence shown here is derived from an EMBL/GenBank/DDBJ whole genome shotgun (WGS) entry which is preliminary data.</text>
</comment>
<feature type="compositionally biased region" description="Polar residues" evidence="1">
    <location>
        <begin position="1"/>
        <end position="26"/>
    </location>
</feature>
<protein>
    <submittedName>
        <fullName evidence="2">Uncharacterized protein</fullName>
    </submittedName>
</protein>
<organism evidence="2 3">
    <name type="scientific">Didymosphaeria variabile</name>
    <dbReference type="NCBI Taxonomy" id="1932322"/>
    <lineage>
        <taxon>Eukaryota</taxon>
        <taxon>Fungi</taxon>
        <taxon>Dikarya</taxon>
        <taxon>Ascomycota</taxon>
        <taxon>Pezizomycotina</taxon>
        <taxon>Dothideomycetes</taxon>
        <taxon>Pleosporomycetidae</taxon>
        <taxon>Pleosporales</taxon>
        <taxon>Massarineae</taxon>
        <taxon>Didymosphaeriaceae</taxon>
        <taxon>Didymosphaeria</taxon>
    </lineage>
</organism>
<gene>
    <name evidence="2" type="ORF">N0V89_006519</name>
</gene>
<sequence>MSTPSVGATETTLVPEQTERPSSSSQDTHEKGKSDSKKVNNELEQLTKKQKARRFTHNILDAIVKAGTGGGMGT</sequence>
<dbReference type="AlphaFoldDB" id="A0A9W8XH85"/>
<feature type="compositionally biased region" description="Basic and acidic residues" evidence="1">
    <location>
        <begin position="27"/>
        <end position="47"/>
    </location>
</feature>
<dbReference type="Proteomes" id="UP001140513">
    <property type="component" value="Unassembled WGS sequence"/>
</dbReference>
<reference evidence="2" key="1">
    <citation type="submission" date="2022-10" db="EMBL/GenBank/DDBJ databases">
        <title>Tapping the CABI collections for fungal endophytes: first genome assemblies for Collariella, Neodidymelliopsis, Ascochyta clinopodiicola, Didymella pomorum, Didymosphaeria variabile, Neocosmospora piperis and Neocucurbitaria cava.</title>
        <authorList>
            <person name="Hill R."/>
        </authorList>
    </citation>
    <scope>NUCLEOTIDE SEQUENCE</scope>
    <source>
        <strain evidence="2">IMI 356815</strain>
    </source>
</reference>